<evidence type="ECO:0000313" key="7">
    <source>
        <dbReference type="EMBL" id="EFZ36306.1"/>
    </source>
</evidence>
<keyword evidence="5 6" id="KW-0472">Membrane</keyword>
<feature type="transmembrane region" description="Helical" evidence="6">
    <location>
        <begin position="129"/>
        <end position="151"/>
    </location>
</feature>
<feature type="transmembrane region" description="Helical" evidence="6">
    <location>
        <begin position="95"/>
        <end position="117"/>
    </location>
</feature>
<protein>
    <submittedName>
        <fullName evidence="7">Polysaccharide biosynthesis protein</fullName>
    </submittedName>
</protein>
<gene>
    <name evidence="7" type="ORF">HMPREF0663_12373</name>
</gene>
<dbReference type="HOGENOM" id="CLU_042154_2_0_10"/>
<feature type="transmembrane region" description="Helical" evidence="6">
    <location>
        <begin position="340"/>
        <end position="360"/>
    </location>
</feature>
<reference evidence="7" key="1">
    <citation type="submission" date="2011-01" db="EMBL/GenBank/DDBJ databases">
        <authorList>
            <person name="Muzny D."/>
            <person name="Qin X."/>
            <person name="Buhay C."/>
            <person name="Dugan-Rocha S."/>
            <person name="Ding Y."/>
            <person name="Chen G."/>
            <person name="Hawes A."/>
            <person name="Holder M."/>
            <person name="Jhangiani S."/>
            <person name="Johnson A."/>
            <person name="Khan Z."/>
            <person name="Li Z."/>
            <person name="Liu W."/>
            <person name="Liu X."/>
            <person name="Perez L."/>
            <person name="Shen H."/>
            <person name="Wang Q."/>
            <person name="Watt J."/>
            <person name="Xi L."/>
            <person name="Xin Y."/>
            <person name="Zhou J."/>
            <person name="Deng J."/>
            <person name="Jiang H."/>
            <person name="Liu Y."/>
            <person name="Qu J."/>
            <person name="Song X.-Z."/>
            <person name="Zhang L."/>
            <person name="Villasana D."/>
            <person name="Johnson A."/>
            <person name="Liu J."/>
            <person name="Liyanage D."/>
            <person name="Lorensuhewa L."/>
            <person name="Robinson T."/>
            <person name="Song A."/>
            <person name="Song B.-B."/>
            <person name="Dinh H."/>
            <person name="Thornton R."/>
            <person name="Coyle M."/>
            <person name="Francisco L."/>
            <person name="Jackson L."/>
            <person name="Javaid M."/>
            <person name="Korchina V."/>
            <person name="Kovar C."/>
            <person name="Mata R."/>
            <person name="Mathew T."/>
            <person name="Ngo R."/>
            <person name="Nguyen L."/>
            <person name="Nguyen N."/>
            <person name="Okwuonu G."/>
            <person name="Ongeri F."/>
            <person name="Pham C."/>
            <person name="Simmons D."/>
            <person name="Wilczek-Boney K."/>
            <person name="Hale W."/>
            <person name="Jakkamsetti A."/>
            <person name="Pham P."/>
            <person name="Ruth R."/>
            <person name="San Lucas F."/>
            <person name="Warren J."/>
            <person name="Zhang J."/>
            <person name="Zhao Z."/>
            <person name="Zhou C."/>
            <person name="Zhu D."/>
            <person name="Lee S."/>
            <person name="Bess C."/>
            <person name="Blankenburg K."/>
            <person name="Forbes L."/>
            <person name="Fu Q."/>
            <person name="Gubbala S."/>
            <person name="Hirani K."/>
            <person name="Jayaseelan J.C."/>
            <person name="Lara F."/>
            <person name="Munidasa M."/>
            <person name="Palculict T."/>
            <person name="Patil S."/>
            <person name="Pu L.-L."/>
            <person name="Saada N."/>
            <person name="Tang L."/>
            <person name="Weissenberger G."/>
            <person name="Zhu Y."/>
            <person name="Hemphill L."/>
            <person name="Shang Y."/>
            <person name="Youmans B."/>
            <person name="Ayvaz T."/>
            <person name="Ross M."/>
            <person name="Santibanez J."/>
            <person name="Aqrawi P."/>
            <person name="Gross S."/>
            <person name="Joshi V."/>
            <person name="Fowler G."/>
            <person name="Nazareth L."/>
            <person name="Reid J."/>
            <person name="Worley K."/>
            <person name="Petrosino J."/>
            <person name="Highlander S."/>
            <person name="Gibbs R."/>
        </authorList>
    </citation>
    <scope>NUCLEOTIDE SEQUENCE [LARGE SCALE GENOMIC DNA]</scope>
    <source>
        <strain evidence="7">ATCC 33269</strain>
    </source>
</reference>
<dbReference type="RefSeq" id="WP_004370609.1">
    <property type="nucleotide sequence ID" value="NZ_GL833119.1"/>
</dbReference>
<dbReference type="Proteomes" id="UP000005580">
    <property type="component" value="Unassembled WGS sequence"/>
</dbReference>
<feature type="transmembrane region" description="Helical" evidence="6">
    <location>
        <begin position="372"/>
        <end position="394"/>
    </location>
</feature>
<dbReference type="eggNOG" id="COG2244">
    <property type="taxonomic scope" value="Bacteria"/>
</dbReference>
<feature type="transmembrane region" description="Helical" evidence="6">
    <location>
        <begin position="188"/>
        <end position="207"/>
    </location>
</feature>
<dbReference type="Pfam" id="PF13440">
    <property type="entry name" value="Polysacc_synt_3"/>
    <property type="match status" value="1"/>
</dbReference>
<evidence type="ECO:0000256" key="3">
    <source>
        <dbReference type="ARBA" id="ARBA00022692"/>
    </source>
</evidence>
<dbReference type="PANTHER" id="PTHR30250">
    <property type="entry name" value="PST FAMILY PREDICTED COLANIC ACID TRANSPORTER"/>
    <property type="match status" value="1"/>
</dbReference>
<keyword evidence="2" id="KW-1003">Cell membrane</keyword>
<dbReference type="AlphaFoldDB" id="E7RSV5"/>
<feature type="transmembrane region" description="Helical" evidence="6">
    <location>
        <begin position="228"/>
        <end position="248"/>
    </location>
</feature>
<sequence length="501" mass="55788">MENKEKDNNYSHILKYTGIFGGVQGLSIFIGIIRNKVVAMLLGPDGMGLISLFNSTIRLFSDGTGLGIPISAVREIAEDYKSNDDRRLVYSIQTVRLWTIFTAFIGTIACVTLSPLLNAWTFEWGDHTLHFILLSPVIGFTAVTGGELAILKGTRKLMNLASISLYGVIAALIISVPLYVVWREAAIVPSLVIAAFVQMLLTVMYSYRNYPLHLSFNGVLIRKGFGMVKLGLAFVVAGIMGSGAEFLIRSYLNNHGSLEALGLYNAGFMITITYAGMIFSAMETDFYPRLSAVRNTGTELNRTVNEQIEVSILLISPLLIALMIVLPILLPLLYSSEFMAILGMTQAAVLAMFLRAVYLPMEYIALSRGNSLIYFFQEAFSAVLLVVFVVWGYNSYGLKGIGIFMALAAVVETLFVVVYTHLIYSYRMSVPVMKYFSFQFLLGLFAYVSTHIVSDVLYWSVGILWIGVSSCFSLRIMRDKTKLWESLKNKVSRKFSSRNRD</sequence>
<feature type="transmembrane region" description="Helical" evidence="6">
    <location>
        <begin position="400"/>
        <end position="420"/>
    </location>
</feature>
<keyword evidence="8" id="KW-1185">Reference proteome</keyword>
<feature type="transmembrane region" description="Helical" evidence="6">
    <location>
        <begin position="13"/>
        <end position="33"/>
    </location>
</feature>
<name>E7RSV5_9BACT</name>
<evidence type="ECO:0000313" key="8">
    <source>
        <dbReference type="Proteomes" id="UP000005580"/>
    </source>
</evidence>
<feature type="transmembrane region" description="Helical" evidence="6">
    <location>
        <begin position="312"/>
        <end position="334"/>
    </location>
</feature>
<feature type="transmembrane region" description="Helical" evidence="6">
    <location>
        <begin position="456"/>
        <end position="477"/>
    </location>
</feature>
<comment type="caution">
    <text evidence="7">The sequence shown here is derived from an EMBL/GenBank/DDBJ whole genome shotgun (WGS) entry which is preliminary data.</text>
</comment>
<dbReference type="InterPro" id="IPR050833">
    <property type="entry name" value="Poly_Biosynth_Transport"/>
</dbReference>
<comment type="subcellular location">
    <subcellularLocation>
        <location evidence="1">Cell membrane</location>
        <topology evidence="1">Multi-pass membrane protein</topology>
    </subcellularLocation>
</comment>
<proteinExistence type="predicted"/>
<accession>E7RSV5</accession>
<feature type="transmembrane region" description="Helical" evidence="6">
    <location>
        <begin position="432"/>
        <end position="450"/>
    </location>
</feature>
<dbReference type="EMBL" id="AEPE02000006">
    <property type="protein sequence ID" value="EFZ36306.1"/>
    <property type="molecule type" value="Genomic_DNA"/>
</dbReference>
<feature type="transmembrane region" description="Helical" evidence="6">
    <location>
        <begin position="163"/>
        <end position="182"/>
    </location>
</feature>
<organism evidence="7 8">
    <name type="scientific">Hoylesella oralis ATCC 33269</name>
    <dbReference type="NCBI Taxonomy" id="873533"/>
    <lineage>
        <taxon>Bacteria</taxon>
        <taxon>Pseudomonadati</taxon>
        <taxon>Bacteroidota</taxon>
        <taxon>Bacteroidia</taxon>
        <taxon>Bacteroidales</taxon>
        <taxon>Prevotellaceae</taxon>
        <taxon>Hoylesella</taxon>
    </lineage>
</organism>
<evidence type="ECO:0000256" key="4">
    <source>
        <dbReference type="ARBA" id="ARBA00022989"/>
    </source>
</evidence>
<evidence type="ECO:0000256" key="5">
    <source>
        <dbReference type="ARBA" id="ARBA00023136"/>
    </source>
</evidence>
<keyword evidence="3 6" id="KW-0812">Transmembrane</keyword>
<evidence type="ECO:0000256" key="2">
    <source>
        <dbReference type="ARBA" id="ARBA00022475"/>
    </source>
</evidence>
<evidence type="ECO:0000256" key="1">
    <source>
        <dbReference type="ARBA" id="ARBA00004651"/>
    </source>
</evidence>
<dbReference type="PANTHER" id="PTHR30250:SF11">
    <property type="entry name" value="O-ANTIGEN TRANSPORTER-RELATED"/>
    <property type="match status" value="1"/>
</dbReference>
<feature type="transmembrane region" description="Helical" evidence="6">
    <location>
        <begin position="260"/>
        <end position="281"/>
    </location>
</feature>
<dbReference type="STRING" id="28134.SAMN05444288_0961"/>
<dbReference type="GO" id="GO:0005886">
    <property type="term" value="C:plasma membrane"/>
    <property type="evidence" value="ECO:0007669"/>
    <property type="project" value="UniProtKB-SubCell"/>
</dbReference>
<evidence type="ECO:0000256" key="6">
    <source>
        <dbReference type="SAM" id="Phobius"/>
    </source>
</evidence>
<keyword evidence="4 6" id="KW-1133">Transmembrane helix</keyword>